<name>A0A9X6B8Q0_BACCE</name>
<accession>A0A9X6B8Q0</accession>
<dbReference type="InterPro" id="IPR029084">
    <property type="entry name" value="Imm30"/>
</dbReference>
<dbReference type="Pfam" id="PF15565">
    <property type="entry name" value="Imm30"/>
    <property type="match status" value="1"/>
</dbReference>
<evidence type="ECO:0000259" key="1">
    <source>
        <dbReference type="Pfam" id="PF15565"/>
    </source>
</evidence>
<feature type="domain" description="Immunity protein 30" evidence="1">
    <location>
        <begin position="14"/>
        <end position="109"/>
    </location>
</feature>
<sequence length="157" mass="18532">MDYQSEVKRLYSCRFLKNQSECEEFDSVLENLADCTDKELIQELCIVFEDETQAEEVMFGLVHFIESFEMEKYLTEMPKALPKMVESAKEWAMLLNIRILNNDLYRSEYAKVLVGMNHDIQLMIINLLNEIIADNPKRFERTANEVLSQLQEVHKNK</sequence>
<dbReference type="AlphaFoldDB" id="A0A9X6B8Q0"/>
<comment type="caution">
    <text evidence="2">The sequence shown here is derived from an EMBL/GenBank/DDBJ whole genome shotgun (WGS) entry which is preliminary data.</text>
</comment>
<protein>
    <recommendedName>
        <fullName evidence="1">Immunity protein 30 domain-containing protein</fullName>
    </recommendedName>
</protein>
<dbReference type="RefSeq" id="WP_078186761.1">
    <property type="nucleotide sequence ID" value="NZ_MUAU01000042.1"/>
</dbReference>
<organism evidence="2 3">
    <name type="scientific">Bacillus cereus</name>
    <dbReference type="NCBI Taxonomy" id="1396"/>
    <lineage>
        <taxon>Bacteria</taxon>
        <taxon>Bacillati</taxon>
        <taxon>Bacillota</taxon>
        <taxon>Bacilli</taxon>
        <taxon>Bacillales</taxon>
        <taxon>Bacillaceae</taxon>
        <taxon>Bacillus</taxon>
        <taxon>Bacillus cereus group</taxon>
    </lineage>
</organism>
<dbReference type="Proteomes" id="UP000190641">
    <property type="component" value="Unassembled WGS sequence"/>
</dbReference>
<reference evidence="2 3" key="1">
    <citation type="submission" date="2017-01" db="EMBL/GenBank/DDBJ databases">
        <title>Bacillus cereus isolates.</title>
        <authorList>
            <person name="Beno S.M."/>
        </authorList>
    </citation>
    <scope>NUCLEOTIDE SEQUENCE [LARGE SCALE GENOMIC DNA]</scope>
    <source>
        <strain evidence="2 3">FSL K6-1030</strain>
    </source>
</reference>
<evidence type="ECO:0000313" key="2">
    <source>
        <dbReference type="EMBL" id="OOR74306.1"/>
    </source>
</evidence>
<dbReference type="EMBL" id="MUAU01000042">
    <property type="protein sequence ID" value="OOR74306.1"/>
    <property type="molecule type" value="Genomic_DNA"/>
</dbReference>
<proteinExistence type="predicted"/>
<gene>
    <name evidence="2" type="ORF">BLX06_14900</name>
</gene>
<evidence type="ECO:0000313" key="3">
    <source>
        <dbReference type="Proteomes" id="UP000190641"/>
    </source>
</evidence>